<dbReference type="SUPFAM" id="SSF52304">
    <property type="entry name" value="Type II 3-dehydroquinate dehydratase"/>
    <property type="match status" value="1"/>
</dbReference>
<proteinExistence type="inferred from homology"/>
<gene>
    <name evidence="9 13" type="primary">aroQ</name>
    <name evidence="13" type="ORF">COO92_07245</name>
</gene>
<feature type="active site" description="Proton donor" evidence="9 10">
    <location>
        <position position="102"/>
    </location>
</feature>
<evidence type="ECO:0000256" key="12">
    <source>
        <dbReference type="PIRSR" id="PIRSR001399-3"/>
    </source>
</evidence>
<dbReference type="NCBIfam" id="NF003807">
    <property type="entry name" value="PRK05395.1-4"/>
    <property type="match status" value="1"/>
</dbReference>
<dbReference type="GO" id="GO:0009073">
    <property type="term" value="P:aromatic amino acid family biosynthetic process"/>
    <property type="evidence" value="ECO:0007669"/>
    <property type="project" value="UniProtKB-KW"/>
</dbReference>
<evidence type="ECO:0000256" key="10">
    <source>
        <dbReference type="PIRSR" id="PIRSR001399-1"/>
    </source>
</evidence>
<evidence type="ECO:0000313" key="13">
    <source>
        <dbReference type="EMBL" id="PKR58662.1"/>
    </source>
</evidence>
<evidence type="ECO:0000256" key="5">
    <source>
        <dbReference type="ARBA" id="ARBA00011193"/>
    </source>
</evidence>
<comment type="subunit">
    <text evidence="5 9">Homododecamer.</text>
</comment>
<evidence type="ECO:0000256" key="11">
    <source>
        <dbReference type="PIRSR" id="PIRSR001399-2"/>
    </source>
</evidence>
<accession>A0A2N3L7A5</accession>
<evidence type="ECO:0000256" key="8">
    <source>
        <dbReference type="ARBA" id="ARBA00023239"/>
    </source>
</evidence>
<feature type="binding site" evidence="9 11">
    <location>
        <position position="89"/>
    </location>
    <ligand>
        <name>substrate</name>
    </ligand>
</feature>
<dbReference type="HAMAP" id="MF_00169">
    <property type="entry name" value="AroQ"/>
    <property type="match status" value="1"/>
</dbReference>
<comment type="catalytic activity">
    <reaction evidence="1 9">
        <text>3-dehydroquinate = 3-dehydroshikimate + H2O</text>
        <dbReference type="Rhea" id="RHEA:21096"/>
        <dbReference type="ChEBI" id="CHEBI:15377"/>
        <dbReference type="ChEBI" id="CHEBI:16630"/>
        <dbReference type="ChEBI" id="CHEBI:32364"/>
        <dbReference type="EC" id="4.2.1.10"/>
    </reaction>
</comment>
<dbReference type="GO" id="GO:0003855">
    <property type="term" value="F:3-dehydroquinate dehydratase activity"/>
    <property type="evidence" value="ECO:0007669"/>
    <property type="project" value="UniProtKB-UniRule"/>
</dbReference>
<evidence type="ECO:0000256" key="2">
    <source>
        <dbReference type="ARBA" id="ARBA00003924"/>
    </source>
</evidence>
<evidence type="ECO:0000256" key="1">
    <source>
        <dbReference type="ARBA" id="ARBA00001864"/>
    </source>
</evidence>
<dbReference type="Gene3D" id="3.40.50.9100">
    <property type="entry name" value="Dehydroquinase, class II"/>
    <property type="match status" value="1"/>
</dbReference>
<sequence>MSVPEILVINGPNLNLLGQRQPEIYGYDTLQTIETKCAALAKDLNVTVRFGQSNHEGAIIDLIHEAREKSAAIIINAGAYTHTSAAIHDALKTFDGYIIELHISNPHAREEFRHKSWISPVADAVMAGAGAYGYELATRLAAEKTSAAKS</sequence>
<comment type="function">
    <text evidence="2 9">Catalyzes a trans-dehydration via an enolate intermediate.</text>
</comment>
<dbReference type="GO" id="GO:0009423">
    <property type="term" value="P:chorismate biosynthetic process"/>
    <property type="evidence" value="ECO:0007669"/>
    <property type="project" value="UniProtKB-UniRule"/>
</dbReference>
<name>A0A2N3L7A5_9PROT</name>
<dbReference type="PIRSF" id="PIRSF001399">
    <property type="entry name" value="DHquinase_II"/>
    <property type="match status" value="1"/>
</dbReference>
<evidence type="ECO:0000313" key="14">
    <source>
        <dbReference type="Proteomes" id="UP000233332"/>
    </source>
</evidence>
<reference evidence="13 14" key="1">
    <citation type="submission" date="2017-09" db="EMBL/GenBank/DDBJ databases">
        <title>Biodiversity and function of Thalassospira species in the particle-attached aromatic-hydrocarbon-degrading consortia from the surface seawater of the China South Sea.</title>
        <authorList>
            <person name="Dong C."/>
            <person name="Lai Q."/>
            <person name="Shao Z."/>
        </authorList>
    </citation>
    <scope>NUCLEOTIDE SEQUENCE [LARGE SCALE GENOMIC DNA]</scope>
    <source>
        <strain evidence="13 14">139Z-12</strain>
    </source>
</reference>
<feature type="binding site" evidence="9 11">
    <location>
        <begin position="103"/>
        <end position="104"/>
    </location>
    <ligand>
        <name>substrate</name>
    </ligand>
</feature>
<evidence type="ECO:0000256" key="3">
    <source>
        <dbReference type="ARBA" id="ARBA00004902"/>
    </source>
</evidence>
<dbReference type="UniPathway" id="UPA00053">
    <property type="reaction ID" value="UER00086"/>
</dbReference>
<feature type="binding site" evidence="9 11">
    <location>
        <position position="76"/>
    </location>
    <ligand>
        <name>substrate</name>
    </ligand>
</feature>
<comment type="similarity">
    <text evidence="4 9">Belongs to the type-II 3-dehydroquinase family.</text>
</comment>
<keyword evidence="14" id="KW-1185">Reference proteome</keyword>
<dbReference type="EC" id="4.2.1.10" evidence="6 9"/>
<feature type="binding site" evidence="9 11">
    <location>
        <position position="82"/>
    </location>
    <ligand>
        <name>substrate</name>
    </ligand>
</feature>
<feature type="binding site" evidence="9 11">
    <location>
        <position position="113"/>
    </location>
    <ligand>
        <name>substrate</name>
    </ligand>
</feature>
<keyword evidence="8 9" id="KW-0456">Lyase</keyword>
<keyword evidence="9" id="KW-0028">Amino-acid biosynthesis</keyword>
<organism evidence="13 14">
    <name type="scientific">Thalassospira lohafexi</name>
    <dbReference type="NCBI Taxonomy" id="744227"/>
    <lineage>
        <taxon>Bacteria</taxon>
        <taxon>Pseudomonadati</taxon>
        <taxon>Pseudomonadota</taxon>
        <taxon>Alphaproteobacteria</taxon>
        <taxon>Rhodospirillales</taxon>
        <taxon>Thalassospiraceae</taxon>
        <taxon>Thalassospira</taxon>
    </lineage>
</organism>
<dbReference type="GO" id="GO:0008652">
    <property type="term" value="P:amino acid biosynthetic process"/>
    <property type="evidence" value="ECO:0007669"/>
    <property type="project" value="UniProtKB-KW"/>
</dbReference>
<protein>
    <recommendedName>
        <fullName evidence="6 9">3-dehydroquinate dehydratase</fullName>
        <shortName evidence="9">3-dehydroquinase</shortName>
        <ecNumber evidence="6 9">4.2.1.10</ecNumber>
    </recommendedName>
    <alternativeName>
        <fullName evidence="9">Type II DHQase</fullName>
    </alternativeName>
</protein>
<dbReference type="PROSITE" id="PS01029">
    <property type="entry name" value="DEHYDROQUINASE_II"/>
    <property type="match status" value="1"/>
</dbReference>
<feature type="active site" description="Proton acceptor" evidence="9 10">
    <location>
        <position position="25"/>
    </location>
</feature>
<dbReference type="NCBIfam" id="NF003806">
    <property type="entry name" value="PRK05395.1-3"/>
    <property type="match status" value="1"/>
</dbReference>
<evidence type="ECO:0000256" key="4">
    <source>
        <dbReference type="ARBA" id="ARBA00011037"/>
    </source>
</evidence>
<dbReference type="InterPro" id="IPR018509">
    <property type="entry name" value="DHquinase_II_CS"/>
</dbReference>
<feature type="site" description="Transition state stabilizer" evidence="9 12">
    <location>
        <position position="20"/>
    </location>
</feature>
<dbReference type="InterPro" id="IPR036441">
    <property type="entry name" value="DHquinase_II_sf"/>
</dbReference>
<dbReference type="NCBIfam" id="TIGR01088">
    <property type="entry name" value="aroQ"/>
    <property type="match status" value="1"/>
</dbReference>
<comment type="caution">
    <text evidence="13">The sequence shown here is derived from an EMBL/GenBank/DDBJ whole genome shotgun (WGS) entry which is preliminary data.</text>
</comment>
<dbReference type="PANTHER" id="PTHR21272:SF3">
    <property type="entry name" value="CATABOLIC 3-DEHYDROQUINASE"/>
    <property type="match status" value="1"/>
</dbReference>
<dbReference type="RefSeq" id="WP_101301058.1">
    <property type="nucleotide sequence ID" value="NZ_NXGX01000003.1"/>
</dbReference>
<keyword evidence="7 9" id="KW-0057">Aromatic amino acid biosynthesis</keyword>
<dbReference type="CDD" id="cd00466">
    <property type="entry name" value="DHQase_II"/>
    <property type="match status" value="1"/>
</dbReference>
<dbReference type="Pfam" id="PF01220">
    <property type="entry name" value="DHquinase_II"/>
    <property type="match status" value="1"/>
</dbReference>
<dbReference type="NCBIfam" id="NF003805">
    <property type="entry name" value="PRK05395.1-2"/>
    <property type="match status" value="1"/>
</dbReference>
<evidence type="ECO:0000256" key="7">
    <source>
        <dbReference type="ARBA" id="ARBA00023141"/>
    </source>
</evidence>
<evidence type="ECO:0000256" key="6">
    <source>
        <dbReference type="ARBA" id="ARBA00012060"/>
    </source>
</evidence>
<dbReference type="GO" id="GO:0019631">
    <property type="term" value="P:quinate catabolic process"/>
    <property type="evidence" value="ECO:0007669"/>
    <property type="project" value="TreeGrafter"/>
</dbReference>
<dbReference type="AlphaFoldDB" id="A0A2N3L7A5"/>
<dbReference type="Proteomes" id="UP000233332">
    <property type="component" value="Unassembled WGS sequence"/>
</dbReference>
<dbReference type="PANTHER" id="PTHR21272">
    <property type="entry name" value="CATABOLIC 3-DEHYDROQUINASE"/>
    <property type="match status" value="1"/>
</dbReference>
<comment type="pathway">
    <text evidence="3 9">Metabolic intermediate biosynthesis; chorismate biosynthesis; chorismate from D-erythrose 4-phosphate and phosphoenolpyruvate: step 3/7.</text>
</comment>
<dbReference type="EMBL" id="NXGX01000003">
    <property type="protein sequence ID" value="PKR58662.1"/>
    <property type="molecule type" value="Genomic_DNA"/>
</dbReference>
<dbReference type="InterPro" id="IPR001874">
    <property type="entry name" value="DHquinase_II"/>
</dbReference>
<evidence type="ECO:0000256" key="9">
    <source>
        <dbReference type="HAMAP-Rule" id="MF_00169"/>
    </source>
</evidence>